<feature type="chain" id="PRO_5037284623" evidence="1">
    <location>
        <begin position="23"/>
        <end position="238"/>
    </location>
</feature>
<name>A0A974NU78_9SPHN</name>
<dbReference type="RefSeq" id="WP_202093208.1">
    <property type="nucleotide sequence ID" value="NZ_CP061035.1"/>
</dbReference>
<dbReference type="Proteomes" id="UP000595894">
    <property type="component" value="Chromosome"/>
</dbReference>
<dbReference type="EMBL" id="CP061035">
    <property type="protein sequence ID" value="QQV77073.1"/>
    <property type="molecule type" value="Genomic_DNA"/>
</dbReference>
<proteinExistence type="predicted"/>
<organism evidence="2 3">
    <name type="scientific">Sphingomonas aliaeris</name>
    <dbReference type="NCBI Taxonomy" id="2759526"/>
    <lineage>
        <taxon>Bacteria</taxon>
        <taxon>Pseudomonadati</taxon>
        <taxon>Pseudomonadota</taxon>
        <taxon>Alphaproteobacteria</taxon>
        <taxon>Sphingomonadales</taxon>
        <taxon>Sphingomonadaceae</taxon>
        <taxon>Sphingomonas</taxon>
    </lineage>
</organism>
<keyword evidence="3" id="KW-1185">Reference proteome</keyword>
<evidence type="ECO:0000313" key="2">
    <source>
        <dbReference type="EMBL" id="QQV77073.1"/>
    </source>
</evidence>
<gene>
    <name evidence="2" type="ORF">H5J25_17295</name>
</gene>
<accession>A0A974NU78</accession>
<evidence type="ECO:0000313" key="3">
    <source>
        <dbReference type="Proteomes" id="UP000595894"/>
    </source>
</evidence>
<evidence type="ECO:0000256" key="1">
    <source>
        <dbReference type="SAM" id="SignalP"/>
    </source>
</evidence>
<protein>
    <submittedName>
        <fullName evidence="2">Uncharacterized protein</fullName>
    </submittedName>
</protein>
<keyword evidence="1" id="KW-0732">Signal</keyword>
<dbReference type="KEGG" id="sari:H5J25_17295"/>
<sequence>MGWGLMVLGAIGAASMAVTATAKGPADDILALTPDTALVIMKSETWQPAPSMKSAYRLTLSIYDPANEKLLGKPFGGSAEFAAQDKKFIDGYLVVRVKPGRWVFQSYSQQDKWALCFNAASSQFDVKPGQIVYLGEFDALRHRQQLTITAIRSGKSSISGYGFADFFDLAEGPAFKPIDQQQLDAVRAMLTRTAPAVAAPLVAATYSPAKFGTGSTLFAERRCGGYFMTGAKPKPAMK</sequence>
<dbReference type="AlphaFoldDB" id="A0A974NU78"/>
<reference evidence="3" key="1">
    <citation type="submission" date="2020-09" db="EMBL/GenBank/DDBJ databases">
        <title>Sphingomonas sp., a new species isolated from pork steak.</title>
        <authorList>
            <person name="Heidler von Heilborn D."/>
        </authorList>
    </citation>
    <scope>NUCLEOTIDE SEQUENCE [LARGE SCALE GENOMIC DNA]</scope>
</reference>
<feature type="signal peptide" evidence="1">
    <location>
        <begin position="1"/>
        <end position="22"/>
    </location>
</feature>